<feature type="compositionally biased region" description="Low complexity" evidence="1">
    <location>
        <begin position="126"/>
        <end position="144"/>
    </location>
</feature>
<sequence>MCPTNGTSAMATFGYDRADRHLSTSNGTTTSAYVRDLAGEVVEYWLNGVIQNRYSGNTTLDATGVNVVERTIGLPGGVTLTTRAGGDVWSYPNIAGSVATTANSTGAKTAGPLLYDPYATRSVAIPTTKPGTSTTPGRGSTTGRHNTKPGSDQRSTWEPANTTHNSDDSQKRTPSKAAEPTTTDTPPTPSTGRTWD</sequence>
<feature type="region of interest" description="Disordered" evidence="1">
    <location>
        <begin position="122"/>
        <end position="196"/>
    </location>
</feature>
<evidence type="ECO:0000256" key="1">
    <source>
        <dbReference type="SAM" id="MobiDB-lite"/>
    </source>
</evidence>
<gene>
    <name evidence="2" type="ORF">UFOPK2602_00879</name>
    <name evidence="3" type="ORF">UFOPK2806_00610</name>
    <name evidence="4" type="ORF">UFOPK4306_00144</name>
</gene>
<dbReference type="EMBL" id="CAFBQP010000003">
    <property type="protein sequence ID" value="CAB5052327.1"/>
    <property type="molecule type" value="Genomic_DNA"/>
</dbReference>
<name>A0A6J7TH66_9ZZZZ</name>
<reference evidence="4" key="1">
    <citation type="submission" date="2020-05" db="EMBL/GenBank/DDBJ databases">
        <authorList>
            <person name="Chiriac C."/>
            <person name="Salcher M."/>
            <person name="Ghai R."/>
            <person name="Kavagutti S V."/>
        </authorList>
    </citation>
    <scope>NUCLEOTIDE SEQUENCE</scope>
</reference>
<organism evidence="4">
    <name type="scientific">freshwater metagenome</name>
    <dbReference type="NCBI Taxonomy" id="449393"/>
    <lineage>
        <taxon>unclassified sequences</taxon>
        <taxon>metagenomes</taxon>
        <taxon>ecological metagenomes</taxon>
    </lineage>
</organism>
<protein>
    <submittedName>
        <fullName evidence="4">Unannotated protein</fullName>
    </submittedName>
</protein>
<accession>A0A6J7TH66</accession>
<evidence type="ECO:0000313" key="4">
    <source>
        <dbReference type="EMBL" id="CAB5052327.1"/>
    </source>
</evidence>
<feature type="compositionally biased region" description="Polar residues" evidence="1">
    <location>
        <begin position="148"/>
        <end position="164"/>
    </location>
</feature>
<dbReference type="AlphaFoldDB" id="A0A6J7TH66"/>
<evidence type="ECO:0000313" key="3">
    <source>
        <dbReference type="EMBL" id="CAB4744377.1"/>
    </source>
</evidence>
<dbReference type="EMBL" id="CAEZXX010000049">
    <property type="protein sequence ID" value="CAB4706335.1"/>
    <property type="molecule type" value="Genomic_DNA"/>
</dbReference>
<dbReference type="EMBL" id="CAEZYY010000005">
    <property type="protein sequence ID" value="CAB4744377.1"/>
    <property type="molecule type" value="Genomic_DNA"/>
</dbReference>
<proteinExistence type="predicted"/>
<feature type="compositionally biased region" description="Low complexity" evidence="1">
    <location>
        <begin position="180"/>
        <end position="196"/>
    </location>
</feature>
<evidence type="ECO:0000313" key="2">
    <source>
        <dbReference type="EMBL" id="CAB4706335.1"/>
    </source>
</evidence>